<dbReference type="OrthoDB" id="5872041at2"/>
<feature type="chain" id="PRO_5020933464" description="ASP external chaperone domain-containing protein" evidence="1">
    <location>
        <begin position="23"/>
        <end position="154"/>
    </location>
</feature>
<keyword evidence="1" id="KW-0732">Signal</keyword>
<comment type="caution">
    <text evidence="3">The sequence shown here is derived from an EMBL/GenBank/DDBJ whole genome shotgun (WGS) entry which is preliminary data.</text>
</comment>
<feature type="signal peptide" evidence="1">
    <location>
        <begin position="1"/>
        <end position="22"/>
    </location>
</feature>
<dbReference type="AlphaFoldDB" id="A0A4Q0YR58"/>
<dbReference type="Proteomes" id="UP000290287">
    <property type="component" value="Unassembled WGS sequence"/>
</dbReference>
<evidence type="ECO:0000313" key="3">
    <source>
        <dbReference type="EMBL" id="RXJ73576.1"/>
    </source>
</evidence>
<sequence>MKKQTISVLALAAAMTSGLAQAEVKGLQELDNPSLVLNVQQLDVNGSEYQKVIPQQLQSGEALKGLFAGDKLVESMFAKPLQATGLVFATLSDSADAKAVAKEFGLELVYSRKGNTVFRAPETVDLLSVNDHLSADSRVKAVKIELNNNKFDTK</sequence>
<dbReference type="EMBL" id="PEIB01000008">
    <property type="protein sequence ID" value="RXJ73576.1"/>
    <property type="molecule type" value="Genomic_DNA"/>
</dbReference>
<reference evidence="3 4" key="1">
    <citation type="submission" date="2017-10" db="EMBL/GenBank/DDBJ databases">
        <title>Nyctiphanis sp. nov., isolated from the stomach of the euphausiid Nyctiphanes simplex (Hansen, 1911) in the Gulf of California.</title>
        <authorList>
            <person name="Gomez-Gil B."/>
            <person name="Aguilar-Mendez M."/>
            <person name="Lopez-Cortes A."/>
            <person name="Gomez-Gutierrez J."/>
            <person name="Roque A."/>
            <person name="Lang E."/>
            <person name="Gonzalez-Castillo A."/>
        </authorList>
    </citation>
    <scope>NUCLEOTIDE SEQUENCE [LARGE SCALE GENOMIC DNA]</scope>
    <source>
        <strain evidence="3 4">CAIM 600</strain>
    </source>
</reference>
<evidence type="ECO:0000256" key="1">
    <source>
        <dbReference type="SAM" id="SignalP"/>
    </source>
</evidence>
<accession>A0A4Q0YR58</accession>
<dbReference type="InterPro" id="IPR040536">
    <property type="entry name" value="ASPCH"/>
</dbReference>
<name>A0A4Q0YR58_9GAMM</name>
<keyword evidence="4" id="KW-1185">Reference proteome</keyword>
<evidence type="ECO:0000313" key="4">
    <source>
        <dbReference type="Proteomes" id="UP000290287"/>
    </source>
</evidence>
<dbReference type="Pfam" id="PF18492">
    <property type="entry name" value="ORF_2_N"/>
    <property type="match status" value="1"/>
</dbReference>
<protein>
    <recommendedName>
        <fullName evidence="2">ASP external chaperone domain-containing protein</fullName>
    </recommendedName>
</protein>
<dbReference type="RefSeq" id="WP_129121954.1">
    <property type="nucleotide sequence ID" value="NZ_PEIB01000008.1"/>
</dbReference>
<gene>
    <name evidence="3" type="ORF">CS022_08725</name>
</gene>
<organism evidence="3 4">
    <name type="scientific">Veronia nyctiphanis</name>
    <dbReference type="NCBI Taxonomy" id="1278244"/>
    <lineage>
        <taxon>Bacteria</taxon>
        <taxon>Pseudomonadati</taxon>
        <taxon>Pseudomonadota</taxon>
        <taxon>Gammaproteobacteria</taxon>
        <taxon>Vibrionales</taxon>
        <taxon>Vibrionaceae</taxon>
        <taxon>Veronia</taxon>
    </lineage>
</organism>
<feature type="domain" description="ASP external chaperone" evidence="2">
    <location>
        <begin position="40"/>
        <end position="150"/>
    </location>
</feature>
<proteinExistence type="predicted"/>
<evidence type="ECO:0000259" key="2">
    <source>
        <dbReference type="Pfam" id="PF18492"/>
    </source>
</evidence>